<proteinExistence type="predicted"/>
<sequence>MKLQRFRSSLAAAQWSGRLWFVVAAVMALSNLILSWHTMMNDVREKTVFVPPEFSQPFWVQGNEASPEYLTQVGEWFASLMLSYTPKNLDHRIQTFLRYASPDAYAVLHTQLAEEAERIKQHEMSAMFFPIDAMVRGNFVAIIGQQIVRVGKEIVSENRIAYRMKFQLQGGFIHITEFQEVNRDKPFVVNNDTHTTR</sequence>
<evidence type="ECO:0000313" key="3">
    <source>
        <dbReference type="Proteomes" id="UP000055136"/>
    </source>
</evidence>
<evidence type="ECO:0008006" key="4">
    <source>
        <dbReference type="Google" id="ProtNLM"/>
    </source>
</evidence>
<feature type="transmembrane region" description="Helical" evidence="1">
    <location>
        <begin position="20"/>
        <end position="39"/>
    </location>
</feature>
<reference evidence="2" key="1">
    <citation type="submission" date="2015-10" db="EMBL/GenBank/DDBJ databases">
        <title>Description of Candidatus Tenderia electrophaga gen. nov, sp. nov., an Uncultivated Electroautotroph from a Biocathode Enrichment.</title>
        <authorList>
            <person name="Eddie B.J."/>
            <person name="Malanoski A.P."/>
            <person name="Wang Z."/>
            <person name="Hall R.J."/>
            <person name="Oh S.D."/>
            <person name="Heiner C."/>
            <person name="Lin B."/>
            <person name="Strycharz-Glaven S.M."/>
        </authorList>
    </citation>
    <scope>NUCLEOTIDE SEQUENCE [LARGE SCALE GENOMIC DNA]</scope>
    <source>
        <strain evidence="2">NRL1</strain>
    </source>
</reference>
<dbReference type="AlphaFoldDB" id="A0A0S2TEZ7"/>
<keyword evidence="1" id="KW-0812">Transmembrane</keyword>
<dbReference type="KEGG" id="tee:Tel_11440"/>
<dbReference type="InterPro" id="IPR007973">
    <property type="entry name" value="Pilus_assembly_TraE"/>
</dbReference>
<dbReference type="STRING" id="1748243.Tel_11440"/>
<evidence type="ECO:0000256" key="1">
    <source>
        <dbReference type="SAM" id="Phobius"/>
    </source>
</evidence>
<gene>
    <name evidence="2" type="ORF">Tel_11440</name>
</gene>
<keyword evidence="1" id="KW-0472">Membrane</keyword>
<dbReference type="NCBIfam" id="TIGR02761">
    <property type="entry name" value="TraE_TIGR"/>
    <property type="match status" value="1"/>
</dbReference>
<accession>A0A0S2TEZ7</accession>
<keyword evidence="3" id="KW-1185">Reference proteome</keyword>
<evidence type="ECO:0000313" key="2">
    <source>
        <dbReference type="EMBL" id="ALP53699.1"/>
    </source>
</evidence>
<keyword evidence="1" id="KW-1133">Transmembrane helix</keyword>
<dbReference type="EMBL" id="CP013099">
    <property type="protein sequence ID" value="ALP53699.1"/>
    <property type="molecule type" value="Genomic_DNA"/>
</dbReference>
<dbReference type="Proteomes" id="UP000055136">
    <property type="component" value="Chromosome"/>
</dbReference>
<protein>
    <recommendedName>
        <fullName evidence="4">Type IV conjugative transfer system protein TraE</fullName>
    </recommendedName>
</protein>
<organism evidence="2 3">
    <name type="scientific">Candidatus Tenderia electrophaga</name>
    <dbReference type="NCBI Taxonomy" id="1748243"/>
    <lineage>
        <taxon>Bacteria</taxon>
        <taxon>Pseudomonadati</taxon>
        <taxon>Pseudomonadota</taxon>
        <taxon>Gammaproteobacteria</taxon>
        <taxon>Candidatus Tenderiales</taxon>
        <taxon>Candidatus Tenderiaceae</taxon>
        <taxon>Candidatus Tenderia</taxon>
    </lineage>
</organism>
<dbReference type="Pfam" id="PF05309">
    <property type="entry name" value="TraE"/>
    <property type="match status" value="1"/>
</dbReference>
<name>A0A0S2TEZ7_9GAMM</name>